<feature type="domain" description="BRCT" evidence="2">
    <location>
        <begin position="479"/>
        <end position="551"/>
    </location>
</feature>
<dbReference type="InterPro" id="IPR036420">
    <property type="entry name" value="BRCT_dom_sf"/>
</dbReference>
<feature type="compositionally biased region" description="Polar residues" evidence="1">
    <location>
        <begin position="386"/>
        <end position="398"/>
    </location>
</feature>
<sequence length="663" mass="74902">MLFQDIGFYVHHSSDSSGEPSHKSFLDVIIESYGGSIYPIPSKLEVQIILIDLPESQPRCQNYLIPLDNNSIWMDPEKLDQEEGWTPELLIRYFEDTIRDSVRIKGRKVVLGYEWIKTCLKVQKVLGQEDDWGGWRVRGTYDPLFPQHQDVIPTHQSYNIDHNAPSFPQFTPNTDDIEVVVVDDGPSNHSHQSPLPSESIIPPHPYDHLPPSSSVPLQPHPMMPVIHPVDHHAKPNNAPPPHIYSASPDSSSSFVVNQYPSIPYVNQHHDIRILNQHNQYSPSVYPHNAQSIQSYRHSQLGDIQYIPPSPVSPQPCYNGASVPPSSLSRSHIDSNLIVNLPKRPISALSSKSVPSQKSKSTGTSYWSAKRSQAPSRKRPSSAKPSNIRSRASSLNLPNHQLRKEYEHRAAIDRQHQSMMEMHEVTDSFTSSPTSISHHIQIPNQAEKGTSKRSIFINLVGIPLMIFIASDIHPTWRTAVQDAGGQIVNRAHARISVLNRASNDPDPLIPKNYSENEFIRSNLENNNVTVTIAWLRDCLRDSKLFDIKPYQIRFHEVWNVPHQASQQQDKNSQNSEITKIKKIVLKPPPVIPASAPDQITTRKPSNINSDESLTNGTEGNKKSNLQPIIDNLDPKQIADVNDEYKDDQFMDFDFETILQNLLGK</sequence>
<dbReference type="Proteomes" id="UP001355207">
    <property type="component" value="Chromosome 9"/>
</dbReference>
<feature type="region of interest" description="Disordered" evidence="1">
    <location>
        <begin position="347"/>
        <end position="401"/>
    </location>
</feature>
<keyword evidence="4" id="KW-1185">Reference proteome</keyword>
<feature type="compositionally biased region" description="Low complexity" evidence="1">
    <location>
        <begin position="347"/>
        <end position="360"/>
    </location>
</feature>
<gene>
    <name evidence="3" type="ORF">L201_006962</name>
</gene>
<feature type="compositionally biased region" description="Polar residues" evidence="1">
    <location>
        <begin position="187"/>
        <end position="196"/>
    </location>
</feature>
<proteinExistence type="predicted"/>
<evidence type="ECO:0000259" key="2">
    <source>
        <dbReference type="PROSITE" id="PS50172"/>
    </source>
</evidence>
<dbReference type="EMBL" id="CP144106">
    <property type="protein sequence ID" value="WWC92008.1"/>
    <property type="molecule type" value="Genomic_DNA"/>
</dbReference>
<feature type="region of interest" description="Disordered" evidence="1">
    <location>
        <begin position="182"/>
        <end position="250"/>
    </location>
</feature>
<evidence type="ECO:0000313" key="4">
    <source>
        <dbReference type="Proteomes" id="UP001355207"/>
    </source>
</evidence>
<protein>
    <recommendedName>
        <fullName evidence="2">BRCT domain-containing protein</fullName>
    </recommendedName>
</protein>
<feature type="region of interest" description="Disordered" evidence="1">
    <location>
        <begin position="589"/>
        <end position="626"/>
    </location>
</feature>
<feature type="domain" description="BRCT" evidence="2">
    <location>
        <begin position="1"/>
        <end position="130"/>
    </location>
</feature>
<reference evidence="3 4" key="1">
    <citation type="submission" date="2024-01" db="EMBL/GenBank/DDBJ databases">
        <title>Comparative genomics of Cryptococcus and Kwoniella reveals pathogenesis evolution and contrasting modes of karyotype evolution via chromosome fusion or intercentromeric recombination.</title>
        <authorList>
            <person name="Coelho M.A."/>
            <person name="David-Palma M."/>
            <person name="Shea T."/>
            <person name="Bowers K."/>
            <person name="McGinley-Smith S."/>
            <person name="Mohammad A.W."/>
            <person name="Gnirke A."/>
            <person name="Yurkov A.M."/>
            <person name="Nowrousian M."/>
            <person name="Sun S."/>
            <person name="Cuomo C.A."/>
            <person name="Heitman J."/>
        </authorList>
    </citation>
    <scope>NUCLEOTIDE SEQUENCE [LARGE SCALE GENOMIC DNA]</scope>
    <source>
        <strain evidence="3 4">CBS 6074</strain>
    </source>
</reference>
<feature type="compositionally biased region" description="Polar residues" evidence="1">
    <location>
        <begin position="596"/>
        <end position="625"/>
    </location>
</feature>
<dbReference type="SUPFAM" id="SSF52113">
    <property type="entry name" value="BRCT domain"/>
    <property type="match status" value="1"/>
</dbReference>
<dbReference type="AlphaFoldDB" id="A0AAX4K5I4"/>
<organism evidence="3 4">
    <name type="scientific">Kwoniella dendrophila CBS 6074</name>
    <dbReference type="NCBI Taxonomy" id="1295534"/>
    <lineage>
        <taxon>Eukaryota</taxon>
        <taxon>Fungi</taxon>
        <taxon>Dikarya</taxon>
        <taxon>Basidiomycota</taxon>
        <taxon>Agaricomycotina</taxon>
        <taxon>Tremellomycetes</taxon>
        <taxon>Tremellales</taxon>
        <taxon>Cryptococcaceae</taxon>
        <taxon>Kwoniella</taxon>
    </lineage>
</organism>
<dbReference type="InterPro" id="IPR001357">
    <property type="entry name" value="BRCT_dom"/>
</dbReference>
<dbReference type="GeneID" id="91097631"/>
<dbReference type="PROSITE" id="PS50172">
    <property type="entry name" value="BRCT"/>
    <property type="match status" value="2"/>
</dbReference>
<evidence type="ECO:0000256" key="1">
    <source>
        <dbReference type="SAM" id="MobiDB-lite"/>
    </source>
</evidence>
<evidence type="ECO:0000313" key="3">
    <source>
        <dbReference type="EMBL" id="WWC92008.1"/>
    </source>
</evidence>
<name>A0AAX4K5I4_9TREE</name>
<dbReference type="RefSeq" id="XP_066078770.1">
    <property type="nucleotide sequence ID" value="XM_066222673.1"/>
</dbReference>
<accession>A0AAX4K5I4</accession>
<feature type="compositionally biased region" description="Polar residues" evidence="1">
    <location>
        <begin position="361"/>
        <end position="372"/>
    </location>
</feature>